<evidence type="ECO:0000313" key="2">
    <source>
        <dbReference type="EMBL" id="EHK41185.1"/>
    </source>
</evidence>
<proteinExistence type="predicted"/>
<keyword evidence="3" id="KW-1185">Reference proteome</keyword>
<protein>
    <submittedName>
        <fullName evidence="2">Uncharacterized protein</fullName>
    </submittedName>
</protein>
<dbReference type="PANTHER" id="PTHR42032">
    <property type="entry name" value="YALI0E30679P"/>
    <property type="match status" value="1"/>
</dbReference>
<gene>
    <name evidence="2" type="ORF">TRIATDRAFT_227644</name>
</gene>
<feature type="compositionally biased region" description="Low complexity" evidence="1">
    <location>
        <begin position="387"/>
        <end position="398"/>
    </location>
</feature>
<dbReference type="AlphaFoldDB" id="G9P4N9"/>
<comment type="caution">
    <text evidence="2">The sequence shown here is derived from an EMBL/GenBank/DDBJ whole genome shotgun (WGS) entry which is preliminary data.</text>
</comment>
<dbReference type="STRING" id="452589.G9P4N9"/>
<feature type="region of interest" description="Disordered" evidence="1">
    <location>
        <begin position="386"/>
        <end position="421"/>
    </location>
</feature>
<accession>G9P4N9</accession>
<reference evidence="2 3" key="1">
    <citation type="journal article" date="2011" name="Genome Biol.">
        <title>Comparative genome sequence analysis underscores mycoparasitism as the ancestral life style of Trichoderma.</title>
        <authorList>
            <person name="Kubicek C.P."/>
            <person name="Herrera-Estrella A."/>
            <person name="Seidl-Seiboth V."/>
            <person name="Martinez D.A."/>
            <person name="Druzhinina I.S."/>
            <person name="Thon M."/>
            <person name="Zeilinger S."/>
            <person name="Casas-Flores S."/>
            <person name="Horwitz B.A."/>
            <person name="Mukherjee P.K."/>
            <person name="Mukherjee M."/>
            <person name="Kredics L."/>
            <person name="Alcaraz L.D."/>
            <person name="Aerts A."/>
            <person name="Antal Z."/>
            <person name="Atanasova L."/>
            <person name="Cervantes-Badillo M.G."/>
            <person name="Challacombe J."/>
            <person name="Chertkov O."/>
            <person name="McCluskey K."/>
            <person name="Coulpier F."/>
            <person name="Deshpande N."/>
            <person name="von Doehren H."/>
            <person name="Ebbole D.J."/>
            <person name="Esquivel-Naranjo E.U."/>
            <person name="Fekete E."/>
            <person name="Flipphi M."/>
            <person name="Glaser F."/>
            <person name="Gomez-Rodriguez E.Y."/>
            <person name="Gruber S."/>
            <person name="Han C."/>
            <person name="Henrissat B."/>
            <person name="Hermosa R."/>
            <person name="Hernandez-Onate M."/>
            <person name="Karaffa L."/>
            <person name="Kosti I."/>
            <person name="Le Crom S."/>
            <person name="Lindquist E."/>
            <person name="Lucas S."/>
            <person name="Luebeck M."/>
            <person name="Luebeck P.S."/>
            <person name="Margeot A."/>
            <person name="Metz B."/>
            <person name="Misra M."/>
            <person name="Nevalainen H."/>
            <person name="Omann M."/>
            <person name="Packer N."/>
            <person name="Perrone G."/>
            <person name="Uresti-Rivera E.E."/>
            <person name="Salamov A."/>
            <person name="Schmoll M."/>
            <person name="Seiboth B."/>
            <person name="Shapiro H."/>
            <person name="Sukno S."/>
            <person name="Tamayo-Ramos J.A."/>
            <person name="Tisch D."/>
            <person name="Wiest A."/>
            <person name="Wilkinson H.H."/>
            <person name="Zhang M."/>
            <person name="Coutinho P.M."/>
            <person name="Kenerley C.M."/>
            <person name="Monte E."/>
            <person name="Baker S.E."/>
            <person name="Grigoriev I.V."/>
        </authorList>
    </citation>
    <scope>NUCLEOTIDE SEQUENCE [LARGE SCALE GENOMIC DNA]</scope>
    <source>
        <strain evidence="3">ATCC 20476 / IMI 206040</strain>
    </source>
</reference>
<name>G9P4N9_HYPAI</name>
<dbReference type="EMBL" id="ABDG02000027">
    <property type="protein sequence ID" value="EHK41185.1"/>
    <property type="molecule type" value="Genomic_DNA"/>
</dbReference>
<feature type="compositionally biased region" description="Basic and acidic residues" evidence="1">
    <location>
        <begin position="129"/>
        <end position="150"/>
    </location>
</feature>
<feature type="region of interest" description="Disordered" evidence="1">
    <location>
        <begin position="125"/>
        <end position="151"/>
    </location>
</feature>
<organism evidence="2 3">
    <name type="scientific">Hypocrea atroviridis (strain ATCC 20476 / IMI 206040)</name>
    <name type="common">Trichoderma atroviride</name>
    <dbReference type="NCBI Taxonomy" id="452589"/>
    <lineage>
        <taxon>Eukaryota</taxon>
        <taxon>Fungi</taxon>
        <taxon>Dikarya</taxon>
        <taxon>Ascomycota</taxon>
        <taxon>Pezizomycotina</taxon>
        <taxon>Sordariomycetes</taxon>
        <taxon>Hypocreomycetidae</taxon>
        <taxon>Hypocreales</taxon>
        <taxon>Hypocreaceae</taxon>
        <taxon>Trichoderma</taxon>
    </lineage>
</organism>
<evidence type="ECO:0000256" key="1">
    <source>
        <dbReference type="SAM" id="MobiDB-lite"/>
    </source>
</evidence>
<dbReference type="HOGENOM" id="CLU_025640_2_1_1"/>
<dbReference type="Proteomes" id="UP000005426">
    <property type="component" value="Unassembled WGS sequence"/>
</dbReference>
<evidence type="ECO:0000313" key="3">
    <source>
        <dbReference type="Proteomes" id="UP000005426"/>
    </source>
</evidence>
<dbReference type="OrthoDB" id="5422510at2759"/>
<dbReference type="OMA" id="RLPWEWY"/>
<sequence length="421" mass="47247">MRSGSMSRHFSDSSSEALPRRSSNFSEYSLNEARDILNPRPHVLGEELSHHESSPLALLSLAFAFLPAVAGVFFQNGTSVVTDIMLLGLAAILLHWSVTQPWQWYHAAQEVRLFQENSVSISLEDDSDLDSRDGMDDSSSTKRDAREKQQMTEQQQAALKELYRHESLALVSCFVLPLLSAYLLHYIRGQLSRPSEGLVSNFNLTIFLLAAELRVLSHMITLVQSRTLHLQKVVHESPFGQQVGTETLLEEMLRRLERLESRSTSQGHEIAGHGQTLDSTAATISRDVRNTIQPELDALNRAVRRYEKKATLLQLQTESRFSQVHAKLDDAISLAAAAVKNTNRRWDLIPWAWKWIVTIVTFPFKALLEILALPLKPIVAFANRNKPPSAASLPPSRSRAGKSPASLKYNGDRVPTRLTKR</sequence>
<dbReference type="eggNOG" id="ENOG502RXR7">
    <property type="taxonomic scope" value="Eukaryota"/>
</dbReference>
<dbReference type="PANTHER" id="PTHR42032:SF1">
    <property type="entry name" value="YALI0E30679P"/>
    <property type="match status" value="1"/>
</dbReference>